<keyword evidence="2" id="KW-1185">Reference proteome</keyword>
<organism evidence="1 2">
    <name type="scientific">Myotis davidii</name>
    <name type="common">David's myotis</name>
    <dbReference type="NCBI Taxonomy" id="225400"/>
    <lineage>
        <taxon>Eukaryota</taxon>
        <taxon>Metazoa</taxon>
        <taxon>Chordata</taxon>
        <taxon>Craniata</taxon>
        <taxon>Vertebrata</taxon>
        <taxon>Euteleostomi</taxon>
        <taxon>Mammalia</taxon>
        <taxon>Eutheria</taxon>
        <taxon>Laurasiatheria</taxon>
        <taxon>Chiroptera</taxon>
        <taxon>Yangochiroptera</taxon>
        <taxon>Vespertilionidae</taxon>
        <taxon>Myotis</taxon>
    </lineage>
</organism>
<dbReference type="EMBL" id="KB104457">
    <property type="protein sequence ID" value="ELK33303.1"/>
    <property type="molecule type" value="Genomic_DNA"/>
</dbReference>
<evidence type="ECO:0000313" key="2">
    <source>
        <dbReference type="Proteomes" id="UP000010556"/>
    </source>
</evidence>
<protein>
    <submittedName>
        <fullName evidence="1">Uncharacterized protein</fullName>
    </submittedName>
</protein>
<name>L5M6G5_MYODS</name>
<reference evidence="2" key="1">
    <citation type="journal article" date="2013" name="Science">
        <title>Comparative analysis of bat genomes provides insight into the evolution of flight and immunity.</title>
        <authorList>
            <person name="Zhang G."/>
            <person name="Cowled C."/>
            <person name="Shi Z."/>
            <person name="Huang Z."/>
            <person name="Bishop-Lilly K.A."/>
            <person name="Fang X."/>
            <person name="Wynne J.W."/>
            <person name="Xiong Z."/>
            <person name="Baker M.L."/>
            <person name="Zhao W."/>
            <person name="Tachedjian M."/>
            <person name="Zhu Y."/>
            <person name="Zhou P."/>
            <person name="Jiang X."/>
            <person name="Ng J."/>
            <person name="Yang L."/>
            <person name="Wu L."/>
            <person name="Xiao J."/>
            <person name="Feng Y."/>
            <person name="Chen Y."/>
            <person name="Sun X."/>
            <person name="Zhang Y."/>
            <person name="Marsh G.A."/>
            <person name="Crameri G."/>
            <person name="Broder C.C."/>
            <person name="Frey K.G."/>
            <person name="Wang L.F."/>
            <person name="Wang J."/>
        </authorList>
    </citation>
    <scope>NUCLEOTIDE SEQUENCE [LARGE SCALE GENOMIC DNA]</scope>
</reference>
<dbReference type="AlphaFoldDB" id="L5M6G5"/>
<sequence length="75" mass="8829">MKNLADNHWAKSCEGEGRIEWCCSSTPRLQCYSAAFMYSKSYGVYAENIFKMVEREKHLKKIKKELYLPPRPLQP</sequence>
<evidence type="ECO:0000313" key="1">
    <source>
        <dbReference type="EMBL" id="ELK33303.1"/>
    </source>
</evidence>
<proteinExistence type="predicted"/>
<accession>L5M6G5</accession>
<dbReference type="Proteomes" id="UP000010556">
    <property type="component" value="Unassembled WGS sequence"/>
</dbReference>
<gene>
    <name evidence="1" type="ORF">MDA_GLEAN10004415</name>
</gene>